<comment type="caution">
    <text evidence="2">The sequence shown here is derived from an EMBL/GenBank/DDBJ whole genome shotgun (WGS) entry which is preliminary data.</text>
</comment>
<gene>
    <name evidence="2" type="ORF">ACFPIJ_29830</name>
</gene>
<sequence>MKIVEDDEPRPVEFVGAGGYGVPLPFTNSSRRPPEPPAPDPPRRRWWWLVSTGVPVLLLVTLYLSARTTTAPSAQPETPPEVKKALIDAGLAAQSEALLGGDLAAYLRFVDAPLHAEFTQRFHSLRALRVGRWSATVTRMPLDLDDEANIDVGVGYCLGDKDCVPVKMVLSSRWTVRDGRAVATTFQRTTLPWDVTPLEGVTGRRVIVAGPASVAGQLPQIVAAADQAAEVADRYARWEPPPKRYVVYVAADEQVGYWWIDEGATAAWTHGIAVQAGQQGLTNLLAHEFTHVVSLRRGQRPEWWLSEGLAEYVADRAGSSTRDRLPSVRRFLQAGGWDGEVAYHGPPPGTPEDERLARLGLALLTVTCLADRFGEDRMLAFFAAVVRDESTPEWAAPALLGTDWAPVAAACSAEIRGKVN</sequence>
<protein>
    <recommendedName>
        <fullName evidence="4">Peptidase MA-like domain-containing protein</fullName>
    </recommendedName>
</protein>
<evidence type="ECO:0000256" key="1">
    <source>
        <dbReference type="SAM" id="MobiDB-lite"/>
    </source>
</evidence>
<feature type="region of interest" description="Disordered" evidence="1">
    <location>
        <begin position="1"/>
        <end position="42"/>
    </location>
</feature>
<name>A0ABV9W1W3_9ACTN</name>
<proteinExistence type="predicted"/>
<evidence type="ECO:0000313" key="2">
    <source>
        <dbReference type="EMBL" id="MFC5002019.1"/>
    </source>
</evidence>
<keyword evidence="3" id="KW-1185">Reference proteome</keyword>
<accession>A0ABV9W1W3</accession>
<dbReference type="EMBL" id="JBHSIU010000041">
    <property type="protein sequence ID" value="MFC5002019.1"/>
    <property type="molecule type" value="Genomic_DNA"/>
</dbReference>
<evidence type="ECO:0000313" key="3">
    <source>
        <dbReference type="Proteomes" id="UP001595912"/>
    </source>
</evidence>
<evidence type="ECO:0008006" key="4">
    <source>
        <dbReference type="Google" id="ProtNLM"/>
    </source>
</evidence>
<dbReference type="RefSeq" id="WP_380119712.1">
    <property type="nucleotide sequence ID" value="NZ_JBHSIU010000041.1"/>
</dbReference>
<dbReference type="Proteomes" id="UP001595912">
    <property type="component" value="Unassembled WGS sequence"/>
</dbReference>
<reference evidence="3" key="1">
    <citation type="journal article" date="2019" name="Int. J. Syst. Evol. Microbiol.">
        <title>The Global Catalogue of Microorganisms (GCM) 10K type strain sequencing project: providing services to taxonomists for standard genome sequencing and annotation.</title>
        <authorList>
            <consortium name="The Broad Institute Genomics Platform"/>
            <consortium name="The Broad Institute Genome Sequencing Center for Infectious Disease"/>
            <person name="Wu L."/>
            <person name="Ma J."/>
        </authorList>
    </citation>
    <scope>NUCLEOTIDE SEQUENCE [LARGE SCALE GENOMIC DNA]</scope>
    <source>
        <strain evidence="3">CGMCC 4.7152</strain>
    </source>
</reference>
<organism evidence="2 3">
    <name type="scientific">Dactylosporangium cerinum</name>
    <dbReference type="NCBI Taxonomy" id="1434730"/>
    <lineage>
        <taxon>Bacteria</taxon>
        <taxon>Bacillati</taxon>
        <taxon>Actinomycetota</taxon>
        <taxon>Actinomycetes</taxon>
        <taxon>Micromonosporales</taxon>
        <taxon>Micromonosporaceae</taxon>
        <taxon>Dactylosporangium</taxon>
    </lineage>
</organism>